<keyword evidence="4 8" id="KW-0560">Oxidoreductase</keyword>
<dbReference type="PROSITE" id="PS00086">
    <property type="entry name" value="CYTOCHROME_P450"/>
    <property type="match status" value="1"/>
</dbReference>
<reference evidence="9 10" key="1">
    <citation type="journal article" date="2013" name="Genome Announc.">
        <title>Draft Genome Sequence of the Methanotrophic Gammaproteobacterium Methyloglobulus morosus DSM 22980 Strain KoM1.</title>
        <authorList>
            <person name="Poehlein A."/>
            <person name="Deutzmann J.S."/>
            <person name="Daniel R."/>
            <person name="Simeonova D.D."/>
        </authorList>
    </citation>
    <scope>NUCLEOTIDE SEQUENCE [LARGE SCALE GENOMIC DNA]</scope>
    <source>
        <strain evidence="9 10">KoM1</strain>
    </source>
</reference>
<dbReference type="GO" id="GO:0016829">
    <property type="term" value="F:lyase activity"/>
    <property type="evidence" value="ECO:0007669"/>
    <property type="project" value="UniProtKB-KW"/>
</dbReference>
<keyword evidence="10" id="KW-1185">Reference proteome</keyword>
<dbReference type="PANTHER" id="PTHR24291:SF50">
    <property type="entry name" value="BIFUNCTIONAL ALBAFLAVENONE MONOOXYGENASE_TERPENE SYNTHASE"/>
    <property type="match status" value="1"/>
</dbReference>
<dbReference type="EC" id="1.14.13.106" evidence="9"/>
<dbReference type="Gene3D" id="1.10.630.10">
    <property type="entry name" value="Cytochrome P450"/>
    <property type="match status" value="1"/>
</dbReference>
<keyword evidence="2 7" id="KW-0349">Heme</keyword>
<dbReference type="Proteomes" id="UP000017842">
    <property type="component" value="Unassembled WGS sequence"/>
</dbReference>
<evidence type="ECO:0000256" key="6">
    <source>
        <dbReference type="ARBA" id="ARBA00023033"/>
    </source>
</evidence>
<evidence type="ECO:0000313" key="10">
    <source>
        <dbReference type="Proteomes" id="UP000017842"/>
    </source>
</evidence>
<evidence type="ECO:0000256" key="8">
    <source>
        <dbReference type="RuleBase" id="RU000461"/>
    </source>
</evidence>
<dbReference type="InterPro" id="IPR036396">
    <property type="entry name" value="Cyt_P450_sf"/>
</dbReference>
<dbReference type="PRINTS" id="PR00385">
    <property type="entry name" value="P450"/>
</dbReference>
<evidence type="ECO:0000256" key="4">
    <source>
        <dbReference type="ARBA" id="ARBA00023002"/>
    </source>
</evidence>
<evidence type="ECO:0000256" key="2">
    <source>
        <dbReference type="ARBA" id="ARBA00022617"/>
    </source>
</evidence>
<dbReference type="InterPro" id="IPR001128">
    <property type="entry name" value="Cyt_P450"/>
</dbReference>
<evidence type="ECO:0000256" key="7">
    <source>
        <dbReference type="PIRSR" id="PIRSR602401-1"/>
    </source>
</evidence>
<dbReference type="GO" id="GO:0005506">
    <property type="term" value="F:iron ion binding"/>
    <property type="evidence" value="ECO:0007669"/>
    <property type="project" value="InterPro"/>
</dbReference>
<gene>
    <name evidence="9" type="ORF">MGMO_184c00090</name>
</gene>
<keyword evidence="9" id="KW-0456">Lyase</keyword>
<comment type="similarity">
    <text evidence="1 8">Belongs to the cytochrome P450 family.</text>
</comment>
<keyword evidence="3 7" id="KW-0479">Metal-binding</keyword>
<accession>V5BPW8</accession>
<keyword evidence="6 8" id="KW-0503">Monooxygenase</keyword>
<dbReference type="PRINTS" id="PR00463">
    <property type="entry name" value="EP450I"/>
</dbReference>
<evidence type="ECO:0000256" key="5">
    <source>
        <dbReference type="ARBA" id="ARBA00023004"/>
    </source>
</evidence>
<comment type="caution">
    <text evidence="9">The sequence shown here is derived from an EMBL/GenBank/DDBJ whole genome shotgun (WGS) entry which is preliminary data.</text>
</comment>
<sequence length="455" mass="50875">MQASNQIPGPPSHFLLGNLAEFKRNPLACMIAWQRTYGDLMCFKLGPKEFYLISHPDLAELALTQQQEDFVKIYDPNKPNGLALILGQGLVTSSGDLWRKQRKLIQPVFHRSNVYTMLPTMASACQKLMAKWDELPPDATVNIADEMLRLTVEVITQTMFGTSVLEQIEQIAPALETGLRFAAQTAMNPLRPPLFIPTPGNRRFMRARRLLDELIYGIIAQRRANSAGNNDLLQMLLDAEDPDTGEKMGDRQIRDEVLTIFSAGHETTATALTWTLALLARNPEPLSRLKDELDKTLGGKTPGVNDLDRLTYTKAVLEESLRIRPPVGITLRKVAKDTQLQGCSLKAGGIAVFCIYNMHHHADFWGQSEAFDPSRFLAADKRNKAYMPFGIGHRYCAGTHFALVEGQLLLAMLLQKYDFQLSDDNLPEMEMVVTVKPVGGLPMRVRRLGSNWAGD</sequence>
<dbReference type="CDD" id="cd20620">
    <property type="entry name" value="CYP132-like"/>
    <property type="match status" value="1"/>
</dbReference>
<keyword evidence="5 7" id="KW-0408">Iron</keyword>
<dbReference type="GO" id="GO:0004497">
    <property type="term" value="F:monooxygenase activity"/>
    <property type="evidence" value="ECO:0007669"/>
    <property type="project" value="UniProtKB-KW"/>
</dbReference>
<protein>
    <submittedName>
        <fullName evidence="9">Epi-isozizaene 5-monooxygenase/(E)-beta-farnesene synthase</fullName>
        <ecNumber evidence="9">1.14.13.106</ecNumber>
        <ecNumber evidence="9">4.2.3.47</ecNumber>
    </submittedName>
</protein>
<dbReference type="OrthoDB" id="9764248at2"/>
<dbReference type="Pfam" id="PF00067">
    <property type="entry name" value="p450"/>
    <property type="match status" value="1"/>
</dbReference>
<organism evidence="9 10">
    <name type="scientific">Methyloglobulus morosus KoM1</name>
    <dbReference type="NCBI Taxonomy" id="1116472"/>
    <lineage>
        <taxon>Bacteria</taxon>
        <taxon>Pseudomonadati</taxon>
        <taxon>Pseudomonadota</taxon>
        <taxon>Gammaproteobacteria</taxon>
        <taxon>Methylococcales</taxon>
        <taxon>Methylococcaceae</taxon>
        <taxon>Methyloglobulus</taxon>
    </lineage>
</organism>
<dbReference type="EC" id="4.2.3.47" evidence="9"/>
<dbReference type="STRING" id="1116472.MGMO_184c00090"/>
<evidence type="ECO:0000256" key="3">
    <source>
        <dbReference type="ARBA" id="ARBA00022723"/>
    </source>
</evidence>
<dbReference type="GO" id="GO:0020037">
    <property type="term" value="F:heme binding"/>
    <property type="evidence" value="ECO:0007669"/>
    <property type="project" value="InterPro"/>
</dbReference>
<comment type="cofactor">
    <cofactor evidence="7">
        <name>heme</name>
        <dbReference type="ChEBI" id="CHEBI:30413"/>
    </cofactor>
</comment>
<dbReference type="eggNOG" id="COG2124">
    <property type="taxonomic scope" value="Bacteria"/>
</dbReference>
<dbReference type="RefSeq" id="WP_023496576.1">
    <property type="nucleotide sequence ID" value="NZ_AYLO01000166.1"/>
</dbReference>
<evidence type="ECO:0000256" key="1">
    <source>
        <dbReference type="ARBA" id="ARBA00010617"/>
    </source>
</evidence>
<evidence type="ECO:0000313" key="9">
    <source>
        <dbReference type="EMBL" id="ESS66588.1"/>
    </source>
</evidence>
<dbReference type="InterPro" id="IPR050196">
    <property type="entry name" value="Cytochrome_P450_Monoox"/>
</dbReference>
<dbReference type="SUPFAM" id="SSF48264">
    <property type="entry name" value="Cytochrome P450"/>
    <property type="match status" value="1"/>
</dbReference>
<dbReference type="AlphaFoldDB" id="V5BPW8"/>
<name>V5BPW8_9GAMM</name>
<dbReference type="InterPro" id="IPR002401">
    <property type="entry name" value="Cyt_P450_E_grp-I"/>
</dbReference>
<dbReference type="GO" id="GO:0016705">
    <property type="term" value="F:oxidoreductase activity, acting on paired donors, with incorporation or reduction of molecular oxygen"/>
    <property type="evidence" value="ECO:0007669"/>
    <property type="project" value="InterPro"/>
</dbReference>
<proteinExistence type="inferred from homology"/>
<dbReference type="InterPro" id="IPR017972">
    <property type="entry name" value="Cyt_P450_CS"/>
</dbReference>
<dbReference type="EMBL" id="AYLO01000166">
    <property type="protein sequence ID" value="ESS66588.1"/>
    <property type="molecule type" value="Genomic_DNA"/>
</dbReference>
<dbReference type="PANTHER" id="PTHR24291">
    <property type="entry name" value="CYTOCHROME P450 FAMILY 4"/>
    <property type="match status" value="1"/>
</dbReference>
<feature type="binding site" description="axial binding residue" evidence="7">
    <location>
        <position position="396"/>
    </location>
    <ligand>
        <name>heme</name>
        <dbReference type="ChEBI" id="CHEBI:30413"/>
    </ligand>
    <ligandPart>
        <name>Fe</name>
        <dbReference type="ChEBI" id="CHEBI:18248"/>
    </ligandPart>
</feature>